<sequence length="811" mass="87350">MAQDFREDFSNGLPANAWRGTDTAWIVEDGKLQSHWEQAKSSFYLGTAEVHAADSWQWWMKLGFNPSSQNYVDVFLVADTLNLLSPVVSGYFVRAGNTADEVSLYHVVKGQAPVKVIDGLDGLLNHASNIVQVRVSRHGGHWYLQCGTGAVATWDTVRTAVDSSGGAQGYFGFAVKQSTASFFDKHYFDDVVTGAWPDTTQTPPGTPPDTTQTPPVTPPDTTTPSPPDTTQTPPVTPPDTTTPSPPDTTQTPPVTPPPAHVSGREPLLYDVVIHEILTDPSPPAGLPPYRFIELKNRSGDTIQLQGCVLADAIRRCVVPAYALPPDSLLIICDKDADSSYRRLGATLSVPAFPAFKTADTIVLRNAHDALLHVIAYGKETYHNDAYAKGGHSLEMIDVSTPCSMAENWTASTAAMGGTPGHGNAADGHISPVVPDLLQAFPADSLHLLLSFAATLDSATANGLEHYHFQGGRLKVVKATVRTPLCNEVVLTLQTPLQQDSLYVLTTTGITDCNGLESGVKNEAAIALTAVPDSLDVVFNEVMYDPAPGMPQFIELYNRSNHAVDLSHVFLIMLDKEGNERPGLRLVAKPLLLMGGAYAIVSNDPQALCRQAICGMDGPRLTVHLPALSNEGAAMRLRYDTAGLDAFAYSPEMQFELLTGAKGISLERIDPDKPTQNAGNWHSAAADAGYSTPGRKNSQAMPVPGQASGWSVTPATFSPDLDGMDDLAVIHYVMPLPGFVGNITLFDANGHAVRELVRNSLLGTEGKFTWDGLGDNRRTLPAGIYIIYVMVFDRGGTVKYWKQPLVLAMKLQ</sequence>
<dbReference type="Gene3D" id="2.60.40.4070">
    <property type="match status" value="1"/>
</dbReference>
<evidence type="ECO:0000313" key="3">
    <source>
        <dbReference type="EMBL" id="PUZ28739.1"/>
    </source>
</evidence>
<feature type="region of interest" description="Disordered" evidence="1">
    <location>
        <begin position="674"/>
        <end position="706"/>
    </location>
</feature>
<dbReference type="InterPro" id="IPR001322">
    <property type="entry name" value="Lamin_tail_dom"/>
</dbReference>
<evidence type="ECO:0000313" key="4">
    <source>
        <dbReference type="Proteomes" id="UP000244450"/>
    </source>
</evidence>
<feature type="domain" description="LTD" evidence="2">
    <location>
        <begin position="270"/>
        <end position="377"/>
    </location>
</feature>
<keyword evidence="4" id="KW-1185">Reference proteome</keyword>
<feature type="compositionally biased region" description="Low complexity" evidence="1">
    <location>
        <begin position="197"/>
        <end position="252"/>
    </location>
</feature>
<dbReference type="Pfam" id="PF00932">
    <property type="entry name" value="LTD"/>
    <property type="match status" value="1"/>
</dbReference>
<protein>
    <recommendedName>
        <fullName evidence="2">LTD domain-containing protein</fullName>
    </recommendedName>
</protein>
<dbReference type="EMBL" id="QCYK01000001">
    <property type="protein sequence ID" value="PUZ28739.1"/>
    <property type="molecule type" value="Genomic_DNA"/>
</dbReference>
<accession>A0A2T7BM65</accession>
<evidence type="ECO:0000256" key="1">
    <source>
        <dbReference type="SAM" id="MobiDB-lite"/>
    </source>
</evidence>
<comment type="caution">
    <text evidence="3">The sequence shown here is derived from an EMBL/GenBank/DDBJ whole genome shotgun (WGS) entry which is preliminary data.</text>
</comment>
<dbReference type="Proteomes" id="UP000244450">
    <property type="component" value="Unassembled WGS sequence"/>
</dbReference>
<dbReference type="RefSeq" id="WP_108685378.1">
    <property type="nucleotide sequence ID" value="NZ_QCYK01000001.1"/>
</dbReference>
<feature type="region of interest" description="Disordered" evidence="1">
    <location>
        <begin position="196"/>
        <end position="263"/>
    </location>
</feature>
<dbReference type="AlphaFoldDB" id="A0A2T7BM65"/>
<organism evidence="3 4">
    <name type="scientific">Chitinophaga parva</name>
    <dbReference type="NCBI Taxonomy" id="2169414"/>
    <lineage>
        <taxon>Bacteria</taxon>
        <taxon>Pseudomonadati</taxon>
        <taxon>Bacteroidota</taxon>
        <taxon>Chitinophagia</taxon>
        <taxon>Chitinophagales</taxon>
        <taxon>Chitinophagaceae</taxon>
        <taxon>Chitinophaga</taxon>
    </lineage>
</organism>
<evidence type="ECO:0000259" key="2">
    <source>
        <dbReference type="Pfam" id="PF00932"/>
    </source>
</evidence>
<dbReference type="OrthoDB" id="9758406at2"/>
<reference evidence="3 4" key="1">
    <citation type="submission" date="2018-04" db="EMBL/GenBank/DDBJ databases">
        <title>Chitinophaga fuyangensis sp. nov., isolated from soil in a chemical factory.</title>
        <authorList>
            <person name="Chen K."/>
        </authorList>
    </citation>
    <scope>NUCLEOTIDE SEQUENCE [LARGE SCALE GENOMIC DNA]</scope>
    <source>
        <strain evidence="3 4">LY-1</strain>
    </source>
</reference>
<proteinExistence type="predicted"/>
<name>A0A2T7BM65_9BACT</name>
<dbReference type="SUPFAM" id="SSF74853">
    <property type="entry name" value="Lamin A/C globular tail domain"/>
    <property type="match status" value="1"/>
</dbReference>
<dbReference type="InterPro" id="IPR036415">
    <property type="entry name" value="Lamin_tail_dom_sf"/>
</dbReference>
<gene>
    <name evidence="3" type="ORF">DCC81_04440</name>
</gene>